<gene>
    <name evidence="4" type="ORF">TRSC58_05895</name>
</gene>
<keyword evidence="1" id="KW-0479">Metal-binding</keyword>
<dbReference type="GO" id="GO:0033389">
    <property type="term" value="P:putrescine biosynthetic process from arginine, via agmatine"/>
    <property type="evidence" value="ECO:0007669"/>
    <property type="project" value="TreeGrafter"/>
</dbReference>
<evidence type="ECO:0000313" key="4">
    <source>
        <dbReference type="EMBL" id="ESL06432.1"/>
    </source>
</evidence>
<protein>
    <submittedName>
        <fullName evidence="4">Arginase</fullName>
    </submittedName>
</protein>
<dbReference type="PANTHER" id="PTHR11358">
    <property type="entry name" value="ARGINASE/AGMATINASE"/>
    <property type="match status" value="1"/>
</dbReference>
<dbReference type="VEuPathDB" id="TriTrypDB:TRSC58_05895"/>
<evidence type="ECO:0000256" key="1">
    <source>
        <dbReference type="ARBA" id="ARBA00022723"/>
    </source>
</evidence>
<dbReference type="EMBL" id="AUPL01005895">
    <property type="protein sequence ID" value="ESL06432.1"/>
    <property type="molecule type" value="Genomic_DNA"/>
</dbReference>
<dbReference type="PROSITE" id="PS51409">
    <property type="entry name" value="ARGINASE_2"/>
    <property type="match status" value="1"/>
</dbReference>
<keyword evidence="5" id="KW-1185">Reference proteome</keyword>
<dbReference type="InterPro" id="IPR023696">
    <property type="entry name" value="Ureohydrolase_dom_sf"/>
</dbReference>
<dbReference type="InterPro" id="IPR006035">
    <property type="entry name" value="Ureohydrolase"/>
</dbReference>
<comment type="similarity">
    <text evidence="3">Belongs to the arginase family.</text>
</comment>
<organism evidence="4 5">
    <name type="scientific">Trypanosoma rangeli SC58</name>
    <dbReference type="NCBI Taxonomy" id="429131"/>
    <lineage>
        <taxon>Eukaryota</taxon>
        <taxon>Discoba</taxon>
        <taxon>Euglenozoa</taxon>
        <taxon>Kinetoplastea</taxon>
        <taxon>Metakinetoplastina</taxon>
        <taxon>Trypanosomatida</taxon>
        <taxon>Trypanosomatidae</taxon>
        <taxon>Trypanosoma</taxon>
        <taxon>Herpetosoma</taxon>
    </lineage>
</organism>
<dbReference type="GO" id="GO:0046872">
    <property type="term" value="F:metal ion binding"/>
    <property type="evidence" value="ECO:0007669"/>
    <property type="project" value="UniProtKB-KW"/>
</dbReference>
<dbReference type="Proteomes" id="UP000031737">
    <property type="component" value="Unassembled WGS sequence"/>
</dbReference>
<name>A0A061IZF9_TRYRA</name>
<evidence type="ECO:0000256" key="3">
    <source>
        <dbReference type="PROSITE-ProRule" id="PRU00742"/>
    </source>
</evidence>
<dbReference type="GO" id="GO:0008783">
    <property type="term" value="F:agmatinase activity"/>
    <property type="evidence" value="ECO:0007669"/>
    <property type="project" value="TreeGrafter"/>
</dbReference>
<sequence length="331" mass="36288">MFSRFLTGVKTVAPRGGDWANRLGPVAMFGYEAGASNSSILFDYFCQSPVDCDHYAELCFHDNGPVECPPETVMFMPILKCGHMLESSGATTTPTSDEWYMGALEATTELLEKGYIPASVGGDGSATLAMVEAYKRLFPSDDVVIIHFSAQPLVGGARAPLRVLLDKGLLKGIVSVGNRLVTSEDRKIRKHHKMFYMDMHAIYSKGLFCIRDIRNDYPVFISIDANVMDPAFAPAVRCPVAGGLSTRELLHVMNGIRGPKVVGLDVHGYFPDLDVCRKDGVGLTQMALAKVIKEAILKAYTISTQTEEEGMARVQMLQRQGTISENPYPDH</sequence>
<reference evidence="4 5" key="1">
    <citation type="submission" date="2013-07" db="EMBL/GenBank/DDBJ databases">
        <authorList>
            <person name="Stoco P.H."/>
            <person name="Wagner G."/>
            <person name="Gerber A."/>
            <person name="Zaha A."/>
            <person name="Thompson C."/>
            <person name="Bartholomeu D.C."/>
            <person name="Luckemeyer D.D."/>
            <person name="Bahia D."/>
            <person name="Loreto E."/>
            <person name="Prestes E.B."/>
            <person name="Lima F.M."/>
            <person name="Rodrigues-Luiz G."/>
            <person name="Vallejo G.A."/>
            <person name="Filho J.F."/>
            <person name="Monteiro K.M."/>
            <person name="Tyler K.M."/>
            <person name="de Almeida L.G."/>
            <person name="Ortiz M.F."/>
            <person name="Siervo M.A."/>
            <person name="de Moraes M.H."/>
            <person name="Cunha O.L."/>
            <person name="Mendonca-Neto R."/>
            <person name="Silva R."/>
            <person name="Teixeira S.M."/>
            <person name="Murta S.M."/>
            <person name="Sincero T.C."/>
            <person name="Mendes T.A."/>
            <person name="Urmenyi T.P."/>
            <person name="Silva V.G."/>
            <person name="da Rocha W.D."/>
            <person name="Andersson B."/>
            <person name="Romanha A.J."/>
            <person name="Steindel M."/>
            <person name="de Vasconcelos A.T."/>
            <person name="Grisard E.C."/>
        </authorList>
    </citation>
    <scope>NUCLEOTIDE SEQUENCE [LARGE SCALE GENOMIC DNA]</scope>
    <source>
        <strain evidence="4 5">SC58</strain>
    </source>
</reference>
<comment type="caution">
    <text evidence="4">The sequence shown here is derived from an EMBL/GenBank/DDBJ whole genome shotgun (WGS) entry which is preliminary data.</text>
</comment>
<dbReference type="Gene3D" id="3.40.800.10">
    <property type="entry name" value="Ureohydrolase domain"/>
    <property type="match status" value="1"/>
</dbReference>
<evidence type="ECO:0000256" key="2">
    <source>
        <dbReference type="ARBA" id="ARBA00022801"/>
    </source>
</evidence>
<dbReference type="Pfam" id="PF00491">
    <property type="entry name" value="Arginase"/>
    <property type="match status" value="1"/>
</dbReference>
<evidence type="ECO:0000313" key="5">
    <source>
        <dbReference type="Proteomes" id="UP000031737"/>
    </source>
</evidence>
<dbReference type="PANTHER" id="PTHR11358:SF26">
    <property type="entry name" value="GUANIDINO ACID HYDROLASE, MITOCHONDRIAL"/>
    <property type="match status" value="1"/>
</dbReference>
<keyword evidence="2" id="KW-0378">Hydrolase</keyword>
<dbReference type="OrthoDB" id="288726at2759"/>
<accession>A0A061IZF9</accession>
<dbReference type="AlphaFoldDB" id="A0A061IZF9"/>
<proteinExistence type="inferred from homology"/>
<dbReference type="SUPFAM" id="SSF52768">
    <property type="entry name" value="Arginase/deacetylase"/>
    <property type="match status" value="1"/>
</dbReference>